<evidence type="ECO:0000256" key="3">
    <source>
        <dbReference type="ARBA" id="ARBA00022989"/>
    </source>
</evidence>
<sequence>MTAPPPADAFLARPVAADPALLDAYFARVASYEADRLRSHRRTARMGIAVGAAGALVGLAGALAVAALTPLKSVVPLVFRVDNTTGAVERVYDLQGGPLQATEAEQRYFLWQYVRLRQGYSAAEAPANFEAVALLSAPPVQAEYAAEFRGSNPASPQVLLGRDGTATLRWVSTSFLGPHLAQLRFVQHERKGDVALPVKRMVATIGFDIVPGPVSASAINVNPLGFVVTSYRADMEATP</sequence>
<keyword evidence="3 5" id="KW-1133">Transmembrane helix</keyword>
<evidence type="ECO:0000256" key="2">
    <source>
        <dbReference type="ARBA" id="ARBA00022692"/>
    </source>
</evidence>
<accession>A0A1X7F0K2</accession>
<organism evidence="7 8">
    <name type="scientific">Azospirillum oryzae</name>
    <dbReference type="NCBI Taxonomy" id="286727"/>
    <lineage>
        <taxon>Bacteria</taxon>
        <taxon>Pseudomonadati</taxon>
        <taxon>Pseudomonadota</taxon>
        <taxon>Alphaproteobacteria</taxon>
        <taxon>Rhodospirillales</taxon>
        <taxon>Azospirillaceae</taxon>
        <taxon>Azospirillum</taxon>
    </lineage>
</organism>
<dbReference type="RefSeq" id="WP_085085082.1">
    <property type="nucleotide sequence ID" value="NZ_FXAK01000004.1"/>
</dbReference>
<keyword evidence="2 5" id="KW-0812">Transmembrane</keyword>
<gene>
    <name evidence="7" type="ORF">SAMN02982917_2165</name>
</gene>
<protein>
    <submittedName>
        <fullName evidence="7">Type IV secretion system protein VirB8</fullName>
    </submittedName>
</protein>
<evidence type="ECO:0000256" key="4">
    <source>
        <dbReference type="ARBA" id="ARBA00023136"/>
    </source>
</evidence>
<dbReference type="InterPro" id="IPR026264">
    <property type="entry name" value="VirB8/PtlE"/>
</dbReference>
<dbReference type="InterPro" id="IPR007430">
    <property type="entry name" value="VirB8"/>
</dbReference>
<dbReference type="OrthoDB" id="7366154at2"/>
<dbReference type="InterPro" id="IPR032710">
    <property type="entry name" value="NTF2-like_dom_sf"/>
</dbReference>
<dbReference type="AlphaFoldDB" id="A0A1X7F0K2"/>
<comment type="subcellular location">
    <subcellularLocation>
        <location evidence="1">Membrane</location>
        <topology evidence="1">Single-pass membrane protein</topology>
    </subcellularLocation>
</comment>
<dbReference type="STRING" id="286727.SAMN02982917_2165"/>
<feature type="transmembrane region" description="Helical" evidence="5">
    <location>
        <begin position="46"/>
        <end position="68"/>
    </location>
</feature>
<reference evidence="7 8" key="1">
    <citation type="submission" date="2017-04" db="EMBL/GenBank/DDBJ databases">
        <authorList>
            <person name="Afonso C.L."/>
            <person name="Miller P.J."/>
            <person name="Scott M.A."/>
            <person name="Spackman E."/>
            <person name="Goraichik I."/>
            <person name="Dimitrov K.M."/>
            <person name="Suarez D.L."/>
            <person name="Swayne D.E."/>
        </authorList>
    </citation>
    <scope>NUCLEOTIDE SEQUENCE [LARGE SCALE GENOMIC DNA]</scope>
    <source>
        <strain evidence="7 8">A2P</strain>
    </source>
</reference>
<dbReference type="SUPFAM" id="SSF54427">
    <property type="entry name" value="NTF2-like"/>
    <property type="match status" value="1"/>
</dbReference>
<dbReference type="Proteomes" id="UP000192936">
    <property type="component" value="Unassembled WGS sequence"/>
</dbReference>
<dbReference type="GO" id="GO:0016020">
    <property type="term" value="C:membrane"/>
    <property type="evidence" value="ECO:0007669"/>
    <property type="project" value="UniProtKB-SubCell"/>
</dbReference>
<evidence type="ECO:0000313" key="8">
    <source>
        <dbReference type="Proteomes" id="UP000192936"/>
    </source>
</evidence>
<evidence type="ECO:0000259" key="6">
    <source>
        <dbReference type="Pfam" id="PF04335"/>
    </source>
</evidence>
<dbReference type="GO" id="GO:0030255">
    <property type="term" value="P:protein secretion by the type IV secretion system"/>
    <property type="evidence" value="ECO:0007669"/>
    <property type="project" value="InterPro"/>
</dbReference>
<evidence type="ECO:0000313" key="7">
    <source>
        <dbReference type="EMBL" id="SMF42921.1"/>
    </source>
</evidence>
<dbReference type="EMBL" id="FXAK01000004">
    <property type="protein sequence ID" value="SMF42921.1"/>
    <property type="molecule type" value="Genomic_DNA"/>
</dbReference>
<dbReference type="Gene3D" id="3.10.450.230">
    <property type="entry name" value="VirB8 protein"/>
    <property type="match status" value="1"/>
</dbReference>
<name>A0A1X7F0K2_9PROT</name>
<feature type="domain" description="Bacterial virulence protein VirB8" evidence="6">
    <location>
        <begin position="30"/>
        <end position="236"/>
    </location>
</feature>
<dbReference type="CDD" id="cd16424">
    <property type="entry name" value="VirB8"/>
    <property type="match status" value="1"/>
</dbReference>
<proteinExistence type="predicted"/>
<evidence type="ECO:0000256" key="1">
    <source>
        <dbReference type="ARBA" id="ARBA00004167"/>
    </source>
</evidence>
<dbReference type="PIRSF" id="PIRSF003299">
    <property type="entry name" value="VirB8_PtlE"/>
    <property type="match status" value="1"/>
</dbReference>
<evidence type="ECO:0000256" key="5">
    <source>
        <dbReference type="SAM" id="Phobius"/>
    </source>
</evidence>
<keyword evidence="4 5" id="KW-0472">Membrane</keyword>
<dbReference type="Pfam" id="PF04335">
    <property type="entry name" value="VirB8"/>
    <property type="match status" value="1"/>
</dbReference>